<dbReference type="Pfam" id="PF22725">
    <property type="entry name" value="GFO_IDH_MocA_C3"/>
    <property type="match status" value="1"/>
</dbReference>
<dbReference type="InterPro" id="IPR000683">
    <property type="entry name" value="Gfo/Idh/MocA-like_OxRdtase_N"/>
</dbReference>
<dbReference type="Pfam" id="PF01408">
    <property type="entry name" value="GFO_IDH_MocA"/>
    <property type="match status" value="1"/>
</dbReference>
<dbReference type="SUPFAM" id="SSF55347">
    <property type="entry name" value="Glyceraldehyde-3-phosphate dehydrogenase-like, C-terminal domain"/>
    <property type="match status" value="1"/>
</dbReference>
<dbReference type="InterPro" id="IPR036291">
    <property type="entry name" value="NAD(P)-bd_dom_sf"/>
</dbReference>
<dbReference type="EMBL" id="JACHMO010000001">
    <property type="protein sequence ID" value="MBB5801554.1"/>
    <property type="molecule type" value="Genomic_DNA"/>
</dbReference>
<dbReference type="GO" id="GO:0000166">
    <property type="term" value="F:nucleotide binding"/>
    <property type="evidence" value="ECO:0007669"/>
    <property type="project" value="InterPro"/>
</dbReference>
<reference evidence="3 4" key="1">
    <citation type="submission" date="2020-08" db="EMBL/GenBank/DDBJ databases">
        <title>Sequencing the genomes of 1000 actinobacteria strains.</title>
        <authorList>
            <person name="Klenk H.-P."/>
        </authorList>
    </citation>
    <scope>NUCLEOTIDE SEQUENCE [LARGE SCALE GENOMIC DNA]</scope>
    <source>
        <strain evidence="3 4">DSM 45486</strain>
    </source>
</reference>
<evidence type="ECO:0000259" key="2">
    <source>
        <dbReference type="Pfam" id="PF22725"/>
    </source>
</evidence>
<gene>
    <name evidence="3" type="ORF">F4560_001322</name>
</gene>
<protein>
    <submittedName>
        <fullName evidence="3">Putative dehydrogenase</fullName>
    </submittedName>
</protein>
<evidence type="ECO:0000313" key="3">
    <source>
        <dbReference type="EMBL" id="MBB5801554.1"/>
    </source>
</evidence>
<dbReference type="Proteomes" id="UP000552097">
    <property type="component" value="Unassembled WGS sequence"/>
</dbReference>
<evidence type="ECO:0000313" key="4">
    <source>
        <dbReference type="Proteomes" id="UP000552097"/>
    </source>
</evidence>
<evidence type="ECO:0000259" key="1">
    <source>
        <dbReference type="Pfam" id="PF01408"/>
    </source>
</evidence>
<feature type="domain" description="Gfo/Idh/MocA-like oxidoreductase N-terminal" evidence="1">
    <location>
        <begin position="5"/>
        <end position="121"/>
    </location>
</feature>
<dbReference type="SUPFAM" id="SSF51735">
    <property type="entry name" value="NAD(P)-binding Rossmann-fold domains"/>
    <property type="match status" value="1"/>
</dbReference>
<accession>A0A7W9LZ51</accession>
<proteinExistence type="predicted"/>
<organism evidence="3 4">
    <name type="scientific">Saccharothrix ecbatanensis</name>
    <dbReference type="NCBI Taxonomy" id="1105145"/>
    <lineage>
        <taxon>Bacteria</taxon>
        <taxon>Bacillati</taxon>
        <taxon>Actinomycetota</taxon>
        <taxon>Actinomycetes</taxon>
        <taxon>Pseudonocardiales</taxon>
        <taxon>Pseudonocardiaceae</taxon>
        <taxon>Saccharothrix</taxon>
    </lineage>
</organism>
<sequence>MSDCRIGFVGAGGVALRHARMLAGLPDAAVVAVTDPLADRAERFAAEFGARAVADVPELLALGLDAVYVCVPPFAHGPVEEAVIAAGVPMFVEKPLGLDLEVADRIAASVAERGLLTSVGHHWRYAAPLRQAARVLADRQVRLVTGSWLDKVPPVSWWTRRDQSGGQVVEQAVHVLDVARLLAGEVVEVHAMADGVAPTIAEGDVDGATAAVLRFASGAVGTLNATCLLRRKHRASLEVCADGLVVTLAEDGAVVQLDDGEPWRIEVDPDVAKRAADRAFVDAVLGRPAEPLVPYEEACRTHRLACLIAESAATRRPVRVTSDG</sequence>
<dbReference type="PANTHER" id="PTHR43249">
    <property type="entry name" value="UDP-N-ACETYL-2-AMINO-2-DEOXY-D-GLUCURONATE OXIDASE"/>
    <property type="match status" value="1"/>
</dbReference>
<dbReference type="InterPro" id="IPR052515">
    <property type="entry name" value="Gfo/Idh/MocA_Oxidoreductase"/>
</dbReference>
<keyword evidence="4" id="KW-1185">Reference proteome</keyword>
<dbReference type="Gene3D" id="3.40.50.720">
    <property type="entry name" value="NAD(P)-binding Rossmann-like Domain"/>
    <property type="match status" value="1"/>
</dbReference>
<comment type="caution">
    <text evidence="3">The sequence shown here is derived from an EMBL/GenBank/DDBJ whole genome shotgun (WGS) entry which is preliminary data.</text>
</comment>
<dbReference type="AlphaFoldDB" id="A0A7W9LZ51"/>
<dbReference type="RefSeq" id="WP_184917533.1">
    <property type="nucleotide sequence ID" value="NZ_JACHMO010000001.1"/>
</dbReference>
<dbReference type="InterPro" id="IPR055170">
    <property type="entry name" value="GFO_IDH_MocA-like_dom"/>
</dbReference>
<feature type="domain" description="GFO/IDH/MocA-like oxidoreductase" evidence="2">
    <location>
        <begin position="141"/>
        <end position="240"/>
    </location>
</feature>
<dbReference type="PANTHER" id="PTHR43249:SF1">
    <property type="entry name" value="D-GLUCOSIDE 3-DEHYDROGENASE"/>
    <property type="match status" value="1"/>
</dbReference>
<name>A0A7W9LZ51_9PSEU</name>
<dbReference type="Gene3D" id="3.30.360.10">
    <property type="entry name" value="Dihydrodipicolinate Reductase, domain 2"/>
    <property type="match status" value="1"/>
</dbReference>